<evidence type="ECO:0000313" key="4">
    <source>
        <dbReference type="Proteomes" id="UP000237271"/>
    </source>
</evidence>
<sequence length="280" mass="31996">MQSVRGYAEVPLQQDWDEITEKLIFAVNNSIDATRKETPFYLVHGWDAQSTLRAMTPSLKRGSGKQTDALGWRRDVNRQQEIALEMAKEYQATEKSRRVRKHNEALSGREQPAIPSTGQTESSDAAHSISGAADDTPVTAPRPLFETGDRVRVKAGLTKKLAHRWHGPFRVKRKVEEFAYELELPYQSGYRFYPVVHVSRLKAVNEFGSRQQSRLTPEVTEETRLDFDEKSLPEDSWEPGQLASEYEVEAILADRVPLSTSTERAVQEFKVKWLEYDEPT</sequence>
<dbReference type="Pfam" id="PF24626">
    <property type="entry name" value="SH3_Tf2-1"/>
    <property type="match status" value="1"/>
</dbReference>
<feature type="region of interest" description="Disordered" evidence="1">
    <location>
        <begin position="89"/>
        <end position="143"/>
    </location>
</feature>
<organism evidence="3 4">
    <name type="scientific">Phytophthora palmivora</name>
    <dbReference type="NCBI Taxonomy" id="4796"/>
    <lineage>
        <taxon>Eukaryota</taxon>
        <taxon>Sar</taxon>
        <taxon>Stramenopiles</taxon>
        <taxon>Oomycota</taxon>
        <taxon>Peronosporomycetes</taxon>
        <taxon>Peronosporales</taxon>
        <taxon>Peronosporaceae</taxon>
        <taxon>Phytophthora</taxon>
    </lineage>
</organism>
<comment type="caution">
    <text evidence="3">The sequence shown here is derived from an EMBL/GenBank/DDBJ whole genome shotgun (WGS) entry which is preliminary data.</text>
</comment>
<dbReference type="Proteomes" id="UP000237271">
    <property type="component" value="Unassembled WGS sequence"/>
</dbReference>
<dbReference type="EMBL" id="NCKW01007851">
    <property type="protein sequence ID" value="POM69546.1"/>
    <property type="molecule type" value="Genomic_DNA"/>
</dbReference>
<protein>
    <recommendedName>
        <fullName evidence="2">Tf2-1-like SH3-like domain-containing protein</fullName>
    </recommendedName>
</protein>
<name>A0A2P4XVI2_9STRA</name>
<dbReference type="CDD" id="cd00024">
    <property type="entry name" value="CD_CSD"/>
    <property type="match status" value="1"/>
</dbReference>
<proteinExistence type="predicted"/>
<reference evidence="3 4" key="1">
    <citation type="journal article" date="2017" name="Genome Biol. Evol.">
        <title>Phytophthora megakarya and P. palmivora, closely related causal agents of cacao black pod rot, underwent increases in genome sizes and gene numbers by different mechanisms.</title>
        <authorList>
            <person name="Ali S.S."/>
            <person name="Shao J."/>
            <person name="Lary D.J."/>
            <person name="Kronmiller B."/>
            <person name="Shen D."/>
            <person name="Strem M.D."/>
            <person name="Amoako-Attah I."/>
            <person name="Akrofi A.Y."/>
            <person name="Begoude B.A."/>
            <person name="Ten Hoopen G.M."/>
            <person name="Coulibaly K."/>
            <person name="Kebe B.I."/>
            <person name="Melnick R.L."/>
            <person name="Guiltinan M.J."/>
            <person name="Tyler B.M."/>
            <person name="Meinhardt L.W."/>
            <person name="Bailey B.A."/>
        </authorList>
    </citation>
    <scope>NUCLEOTIDE SEQUENCE [LARGE SCALE GENOMIC DNA]</scope>
    <source>
        <strain evidence="4">sbr112.9</strain>
    </source>
</reference>
<feature type="compositionally biased region" description="Basic and acidic residues" evidence="1">
    <location>
        <begin position="221"/>
        <end position="233"/>
    </location>
</feature>
<dbReference type="PANTHER" id="PTHR37984">
    <property type="entry name" value="PROTEIN CBG26694"/>
    <property type="match status" value="1"/>
</dbReference>
<feature type="region of interest" description="Disordered" evidence="1">
    <location>
        <begin position="214"/>
        <end position="238"/>
    </location>
</feature>
<dbReference type="PANTHER" id="PTHR37984:SF5">
    <property type="entry name" value="PROTEIN NYNRIN-LIKE"/>
    <property type="match status" value="1"/>
</dbReference>
<evidence type="ECO:0000313" key="3">
    <source>
        <dbReference type="EMBL" id="POM69546.1"/>
    </source>
</evidence>
<dbReference type="InterPro" id="IPR056924">
    <property type="entry name" value="SH3_Tf2-1"/>
</dbReference>
<gene>
    <name evidence="3" type="ORF">PHPALM_14164</name>
</gene>
<feature type="compositionally biased region" description="Polar residues" evidence="1">
    <location>
        <begin position="114"/>
        <end position="125"/>
    </location>
</feature>
<evidence type="ECO:0000256" key="1">
    <source>
        <dbReference type="SAM" id="MobiDB-lite"/>
    </source>
</evidence>
<dbReference type="AlphaFoldDB" id="A0A2P4XVI2"/>
<dbReference type="InterPro" id="IPR050951">
    <property type="entry name" value="Retrovirus_Pol_polyprotein"/>
</dbReference>
<feature type="domain" description="Tf2-1-like SH3-like" evidence="2">
    <location>
        <begin position="157"/>
        <end position="204"/>
    </location>
</feature>
<accession>A0A2P4XVI2</accession>
<keyword evidence="4" id="KW-1185">Reference proteome</keyword>
<evidence type="ECO:0000259" key="2">
    <source>
        <dbReference type="Pfam" id="PF24626"/>
    </source>
</evidence>